<feature type="region of interest" description="Disordered" evidence="1">
    <location>
        <begin position="20"/>
        <end position="81"/>
    </location>
</feature>
<evidence type="ECO:0000256" key="1">
    <source>
        <dbReference type="SAM" id="MobiDB-lite"/>
    </source>
</evidence>
<evidence type="ECO:0000313" key="3">
    <source>
        <dbReference type="Proteomes" id="UP000287033"/>
    </source>
</evidence>
<accession>A0A401TPI1</accession>
<gene>
    <name evidence="2" type="ORF">chiPu_0028447</name>
</gene>
<feature type="compositionally biased region" description="Pro residues" evidence="1">
    <location>
        <begin position="132"/>
        <end position="141"/>
    </location>
</feature>
<feature type="region of interest" description="Disordered" evidence="1">
    <location>
        <begin position="115"/>
        <end position="144"/>
    </location>
</feature>
<feature type="compositionally biased region" description="Basic and acidic residues" evidence="1">
    <location>
        <begin position="72"/>
        <end position="81"/>
    </location>
</feature>
<protein>
    <submittedName>
        <fullName evidence="2">Uncharacterized protein</fullName>
    </submittedName>
</protein>
<dbReference type="AlphaFoldDB" id="A0A401TPI1"/>
<sequence length="161" mass="17489">FRHRHWLRVRRERVEQQVVAEGEEHARQVEDPVAGGSAGHGQGLPGLAADQHGHHPDVCAELPKPVESPVRAAEHVTGRKQNEGARYVSVLEVGEGGSRGEETRINTCALSPDCDPRSGSFRELPLARCPNDPSPPPPPDQEVPRRWFLKAAVSLRGGGEG</sequence>
<keyword evidence="3" id="KW-1185">Reference proteome</keyword>
<reference evidence="2 3" key="1">
    <citation type="journal article" date="2018" name="Nat. Ecol. Evol.">
        <title>Shark genomes provide insights into elasmobranch evolution and the origin of vertebrates.</title>
        <authorList>
            <person name="Hara Y"/>
            <person name="Yamaguchi K"/>
            <person name="Onimaru K"/>
            <person name="Kadota M"/>
            <person name="Koyanagi M"/>
            <person name="Keeley SD"/>
            <person name="Tatsumi K"/>
            <person name="Tanaka K"/>
            <person name="Motone F"/>
            <person name="Kageyama Y"/>
            <person name="Nozu R"/>
            <person name="Adachi N"/>
            <person name="Nishimura O"/>
            <person name="Nakagawa R"/>
            <person name="Tanegashima C"/>
            <person name="Kiyatake I"/>
            <person name="Matsumoto R"/>
            <person name="Murakumo K"/>
            <person name="Nishida K"/>
            <person name="Terakita A"/>
            <person name="Kuratani S"/>
            <person name="Sato K"/>
            <person name="Hyodo S Kuraku.S."/>
        </authorList>
    </citation>
    <scope>NUCLEOTIDE SEQUENCE [LARGE SCALE GENOMIC DNA]</scope>
</reference>
<proteinExistence type="predicted"/>
<organism evidence="2 3">
    <name type="scientific">Chiloscyllium punctatum</name>
    <name type="common">Brownbanded bambooshark</name>
    <name type="synonym">Hemiscyllium punctatum</name>
    <dbReference type="NCBI Taxonomy" id="137246"/>
    <lineage>
        <taxon>Eukaryota</taxon>
        <taxon>Metazoa</taxon>
        <taxon>Chordata</taxon>
        <taxon>Craniata</taxon>
        <taxon>Vertebrata</taxon>
        <taxon>Chondrichthyes</taxon>
        <taxon>Elasmobranchii</taxon>
        <taxon>Galeomorphii</taxon>
        <taxon>Galeoidea</taxon>
        <taxon>Orectolobiformes</taxon>
        <taxon>Hemiscylliidae</taxon>
        <taxon>Chiloscyllium</taxon>
    </lineage>
</organism>
<comment type="caution">
    <text evidence="2">The sequence shown here is derived from an EMBL/GenBank/DDBJ whole genome shotgun (WGS) entry which is preliminary data.</text>
</comment>
<dbReference type="EMBL" id="BEZZ01131738">
    <property type="protein sequence ID" value="GCC44498.1"/>
    <property type="molecule type" value="Genomic_DNA"/>
</dbReference>
<dbReference type="Proteomes" id="UP000287033">
    <property type="component" value="Unassembled WGS sequence"/>
</dbReference>
<name>A0A401TPI1_CHIPU</name>
<feature type="non-terminal residue" evidence="2">
    <location>
        <position position="1"/>
    </location>
</feature>
<evidence type="ECO:0000313" key="2">
    <source>
        <dbReference type="EMBL" id="GCC44498.1"/>
    </source>
</evidence>